<accession>A0A427YG55</accession>
<feature type="chain" id="PRO_5019400306" description="Secreted protein" evidence="2">
    <location>
        <begin position="22"/>
        <end position="143"/>
    </location>
</feature>
<dbReference type="OrthoDB" id="10335754at2759"/>
<name>A0A427YG55_9TREE</name>
<evidence type="ECO:0000256" key="1">
    <source>
        <dbReference type="SAM" id="MobiDB-lite"/>
    </source>
</evidence>
<protein>
    <recommendedName>
        <fullName evidence="5">Secreted protein</fullName>
    </recommendedName>
</protein>
<dbReference type="EMBL" id="RSCD01000011">
    <property type="protein sequence ID" value="RSH90151.1"/>
    <property type="molecule type" value="Genomic_DNA"/>
</dbReference>
<dbReference type="Proteomes" id="UP000279259">
    <property type="component" value="Unassembled WGS sequence"/>
</dbReference>
<keyword evidence="2" id="KW-0732">Signal</keyword>
<gene>
    <name evidence="3" type="ORF">EHS25_001485</name>
</gene>
<keyword evidence="4" id="KW-1185">Reference proteome</keyword>
<organism evidence="3 4">
    <name type="scientific">Saitozyma podzolica</name>
    <dbReference type="NCBI Taxonomy" id="1890683"/>
    <lineage>
        <taxon>Eukaryota</taxon>
        <taxon>Fungi</taxon>
        <taxon>Dikarya</taxon>
        <taxon>Basidiomycota</taxon>
        <taxon>Agaricomycotina</taxon>
        <taxon>Tremellomycetes</taxon>
        <taxon>Tremellales</taxon>
        <taxon>Trimorphomycetaceae</taxon>
        <taxon>Saitozyma</taxon>
    </lineage>
</organism>
<dbReference type="AlphaFoldDB" id="A0A427YG55"/>
<evidence type="ECO:0008006" key="5">
    <source>
        <dbReference type="Google" id="ProtNLM"/>
    </source>
</evidence>
<proteinExistence type="predicted"/>
<evidence type="ECO:0000256" key="2">
    <source>
        <dbReference type="SAM" id="SignalP"/>
    </source>
</evidence>
<feature type="compositionally biased region" description="Basic residues" evidence="1">
    <location>
        <begin position="123"/>
        <end position="136"/>
    </location>
</feature>
<feature type="region of interest" description="Disordered" evidence="1">
    <location>
        <begin position="115"/>
        <end position="143"/>
    </location>
</feature>
<comment type="caution">
    <text evidence="3">The sequence shown here is derived from an EMBL/GenBank/DDBJ whole genome shotgun (WGS) entry which is preliminary data.</text>
</comment>
<evidence type="ECO:0000313" key="3">
    <source>
        <dbReference type="EMBL" id="RSH90151.1"/>
    </source>
</evidence>
<sequence length="143" mass="15624">MFVTLVRALLLAVQILVAAAALHPRPRGVVANRGFASAGTTCWWSCPSFVNGWAFSTKVGSGDYEICQYTIPFPPGGTLSCYYFVEFGTLFQTPSGVQCQLVPNAPFAGCGPDFSPTPDNPNFKKRKPRRAAKRNVRRDVLVH</sequence>
<feature type="signal peptide" evidence="2">
    <location>
        <begin position="1"/>
        <end position="21"/>
    </location>
</feature>
<evidence type="ECO:0000313" key="4">
    <source>
        <dbReference type="Proteomes" id="UP000279259"/>
    </source>
</evidence>
<reference evidence="3 4" key="1">
    <citation type="submission" date="2018-11" db="EMBL/GenBank/DDBJ databases">
        <title>Genome sequence of Saitozyma podzolica DSM 27192.</title>
        <authorList>
            <person name="Aliyu H."/>
            <person name="Gorte O."/>
            <person name="Ochsenreither K."/>
        </authorList>
    </citation>
    <scope>NUCLEOTIDE SEQUENCE [LARGE SCALE GENOMIC DNA]</scope>
    <source>
        <strain evidence="3 4">DSM 27192</strain>
    </source>
</reference>